<dbReference type="Pfam" id="PF08707">
    <property type="entry name" value="PriCT_2"/>
    <property type="match status" value="1"/>
</dbReference>
<evidence type="ECO:0000259" key="1">
    <source>
        <dbReference type="Pfam" id="PF08707"/>
    </source>
</evidence>
<name>A0A160TA92_9CHLR</name>
<evidence type="ECO:0000313" key="3">
    <source>
        <dbReference type="Proteomes" id="UP000215027"/>
    </source>
</evidence>
<dbReference type="GO" id="GO:0016817">
    <property type="term" value="F:hydrolase activity, acting on acid anhydrides"/>
    <property type="evidence" value="ECO:0007669"/>
    <property type="project" value="InterPro"/>
</dbReference>
<keyword evidence="3" id="KW-1185">Reference proteome</keyword>
<dbReference type="OrthoDB" id="162759at2"/>
<geneLocation type="plasmid" evidence="2 3">
    <name>III</name>
</geneLocation>
<dbReference type="KEGG" id="pbf:CFX0092_P0048"/>
<feature type="domain" description="Primase C-terminal 2" evidence="1">
    <location>
        <begin position="197"/>
        <end position="269"/>
    </location>
</feature>
<dbReference type="RefSeq" id="WP_095045740.1">
    <property type="nucleotide sequence ID" value="NZ_LN890657.1"/>
</dbReference>
<gene>
    <name evidence="2" type="ORF">CFX0092_P0048</name>
</gene>
<reference evidence="2" key="1">
    <citation type="submission" date="2016-01" db="EMBL/GenBank/DDBJ databases">
        <authorList>
            <person name="Mcilroy J.S."/>
            <person name="Karst M S."/>
            <person name="Albertsen M."/>
        </authorList>
    </citation>
    <scope>NUCLEOTIDE SEQUENCE</scope>
    <source>
        <strain evidence="2">Cfx-K</strain>
        <plasmid evidence="2">III</plasmid>
    </source>
</reference>
<dbReference type="AlphaFoldDB" id="A0A160TA92"/>
<protein>
    <recommendedName>
        <fullName evidence="1">Primase C-terminal 2 domain-containing protein</fullName>
    </recommendedName>
</protein>
<organism evidence="2 3">
    <name type="scientific">Candidatus Promineifilum breve</name>
    <dbReference type="NCBI Taxonomy" id="1806508"/>
    <lineage>
        <taxon>Bacteria</taxon>
        <taxon>Bacillati</taxon>
        <taxon>Chloroflexota</taxon>
        <taxon>Ardenticatenia</taxon>
        <taxon>Candidatus Promineifilales</taxon>
        <taxon>Candidatus Promineifilaceae</taxon>
        <taxon>Candidatus Promineifilum</taxon>
    </lineage>
</organism>
<dbReference type="InterPro" id="IPR014819">
    <property type="entry name" value="PriCT_2"/>
</dbReference>
<dbReference type="Proteomes" id="UP000215027">
    <property type="component" value="Plasmid III"/>
</dbReference>
<sequence length="306" mass="33549">MQTIAQLKLRPAWVGYNTQKVPLDPHTGRAAATNNPDTWGTAAQAWAAKKRHRWAGIGYVFTIGAGVVGVDLDDCFTDDGHLNDTARQIVQMLNSYTERSPSGNGLHILACGAIPHSVKPPGGGFEMYNELRYFTVTGRQFGAAAVEQGFVSGDIEDRNDELNALFVVFGGDTEPTAPQPRPAIERGNLTTSEAEVARALAVIPPNGDYNTDWLPILMAVHDAFPDERGISLIESWSPGYTGEVARKWRSFETTERAGRITIASLFHRAKQYGYEPIRRIATSSARRGSDITDALAQRRRVNEHGL</sequence>
<dbReference type="EMBL" id="LN890657">
    <property type="protein sequence ID" value="CUS06448.1"/>
    <property type="molecule type" value="Genomic_DNA"/>
</dbReference>
<accession>A0A160TA92</accession>
<proteinExistence type="predicted"/>
<evidence type="ECO:0000313" key="2">
    <source>
        <dbReference type="EMBL" id="CUS06448.1"/>
    </source>
</evidence>
<keyword evidence="2" id="KW-0614">Plasmid</keyword>